<evidence type="ECO:0000313" key="3">
    <source>
        <dbReference type="EMBL" id="MDT0294211.1"/>
    </source>
</evidence>
<dbReference type="SUPFAM" id="SSF51730">
    <property type="entry name" value="FAD-linked oxidoreductase"/>
    <property type="match status" value="1"/>
</dbReference>
<dbReference type="PANTHER" id="PTHR13914:SF0">
    <property type="entry name" value="PROLINE DEHYDROGENASE 1, MITOCHONDRIAL"/>
    <property type="match status" value="1"/>
</dbReference>
<reference evidence="4" key="1">
    <citation type="submission" date="2023-07" db="EMBL/GenBank/DDBJ databases">
        <title>Isolating and identifying novel microbial strains from the Mariana Trench.</title>
        <authorList>
            <person name="Fu H."/>
        </authorList>
    </citation>
    <scope>NUCLEOTIDE SEQUENCE [LARGE SCALE GENOMIC DNA]</scope>
    <source>
        <strain evidence="4">T-y2</strain>
    </source>
</reference>
<sequence length="396" mass="45727">MVTKIFNNTKRAFALKDDSELKKSLFIFGMMNKGFLVAIGTRLTNLALKLHLPVEGLIKKTIFKMFCGGTSKVDCLPIIEKMHEMHVHSVLDFSSEGKEEEAQFDKALEVKSDLVEFADEQKAIPFTVFKPTGIGSFAIWEKVSSKKELNKKEQEEWERVRNRVDEICKLAHQMNVRILADAEESWMQDASDDLLEEMMTKYNKEKVIVYNTLQCYRWDRLQYAKDLHKRSKNDGFKIGLKIVRGAYMEKENARAKKMGYPTPICEDKEATDVNFNTVIYYAMQNLEDISLYIGTHNEVSTYLTMQLMDEKGISKDDERIWFSQLFGMSDHISFNLGLNGYNAAKLVPFGPIRDVIPYLIRRAQENSSVQGQTGREYALLLEEKHRREGQFTKTIA</sequence>
<keyword evidence="4" id="KW-1185">Reference proteome</keyword>
<comment type="caution">
    <text evidence="3">The sequence shown here is derived from an EMBL/GenBank/DDBJ whole genome shotgun (WGS) entry which is preliminary data.</text>
</comment>
<proteinExistence type="predicted"/>
<dbReference type="Gene3D" id="3.20.20.220">
    <property type="match status" value="1"/>
</dbReference>
<dbReference type="PANTHER" id="PTHR13914">
    <property type="entry name" value="PROLINE OXIDASE"/>
    <property type="match status" value="1"/>
</dbReference>
<keyword evidence="1" id="KW-0560">Oxidoreductase</keyword>
<evidence type="ECO:0000313" key="4">
    <source>
        <dbReference type="Proteomes" id="UP001182991"/>
    </source>
</evidence>
<dbReference type="InterPro" id="IPR015659">
    <property type="entry name" value="Proline_oxidase"/>
</dbReference>
<name>A0ABU2KHN5_9FLAO</name>
<organism evidence="3 4">
    <name type="scientific">Mesonia ostreae</name>
    <dbReference type="NCBI Taxonomy" id="861110"/>
    <lineage>
        <taxon>Bacteria</taxon>
        <taxon>Pseudomonadati</taxon>
        <taxon>Bacteroidota</taxon>
        <taxon>Flavobacteriia</taxon>
        <taxon>Flavobacteriales</taxon>
        <taxon>Flavobacteriaceae</taxon>
        <taxon>Mesonia</taxon>
    </lineage>
</organism>
<dbReference type="EMBL" id="JAVRBG010000005">
    <property type="protein sequence ID" value="MDT0294211.1"/>
    <property type="molecule type" value="Genomic_DNA"/>
</dbReference>
<dbReference type="InterPro" id="IPR029041">
    <property type="entry name" value="FAD-linked_oxidoreductase-like"/>
</dbReference>
<evidence type="ECO:0000256" key="1">
    <source>
        <dbReference type="ARBA" id="ARBA00023002"/>
    </source>
</evidence>
<protein>
    <submittedName>
        <fullName evidence="3">Proline dehydrogenase family protein</fullName>
    </submittedName>
</protein>
<accession>A0ABU2KHN5</accession>
<gene>
    <name evidence="3" type="ORF">RLT85_06155</name>
</gene>
<dbReference type="Proteomes" id="UP001182991">
    <property type="component" value="Unassembled WGS sequence"/>
</dbReference>
<dbReference type="Pfam" id="PF01619">
    <property type="entry name" value="Pro_dh"/>
    <property type="match status" value="1"/>
</dbReference>
<dbReference type="RefSeq" id="WP_311401165.1">
    <property type="nucleotide sequence ID" value="NZ_JAVRBG010000005.1"/>
</dbReference>
<feature type="domain" description="Proline dehydrogenase" evidence="2">
    <location>
        <begin position="78"/>
        <end position="373"/>
    </location>
</feature>
<evidence type="ECO:0000259" key="2">
    <source>
        <dbReference type="Pfam" id="PF01619"/>
    </source>
</evidence>
<dbReference type="InterPro" id="IPR002872">
    <property type="entry name" value="Proline_DH_dom"/>
</dbReference>